<evidence type="ECO:0000256" key="3">
    <source>
        <dbReference type="ARBA" id="ARBA00022801"/>
    </source>
</evidence>
<dbReference type="SUPFAM" id="SSF53187">
    <property type="entry name" value="Zn-dependent exopeptidases"/>
    <property type="match status" value="1"/>
</dbReference>
<dbReference type="GO" id="GO:0008745">
    <property type="term" value="F:N-acetylmuramoyl-L-alanine amidase activity"/>
    <property type="evidence" value="ECO:0007669"/>
    <property type="project" value="UniProtKB-EC"/>
</dbReference>
<dbReference type="PANTHER" id="PTHR30404:SF0">
    <property type="entry name" value="N-ACETYLMURAMOYL-L-ALANINE AMIDASE AMIC"/>
    <property type="match status" value="1"/>
</dbReference>
<dbReference type="AlphaFoldDB" id="A0A2V3UBS5"/>
<protein>
    <recommendedName>
        <fullName evidence="2">N-acetylmuramoyl-L-alanine amidase</fullName>
        <ecNumber evidence="2">3.5.1.28</ecNumber>
    </recommendedName>
</protein>
<feature type="domain" description="MurNAc-LAA" evidence="4">
    <location>
        <begin position="271"/>
        <end position="426"/>
    </location>
</feature>
<dbReference type="InterPro" id="IPR021731">
    <property type="entry name" value="AMIN_dom"/>
</dbReference>
<evidence type="ECO:0000259" key="4">
    <source>
        <dbReference type="SMART" id="SM00646"/>
    </source>
</evidence>
<organism evidence="5 6">
    <name type="scientific">Chelatococcus asaccharovorans</name>
    <dbReference type="NCBI Taxonomy" id="28210"/>
    <lineage>
        <taxon>Bacteria</taxon>
        <taxon>Pseudomonadati</taxon>
        <taxon>Pseudomonadota</taxon>
        <taxon>Alphaproteobacteria</taxon>
        <taxon>Hyphomicrobiales</taxon>
        <taxon>Chelatococcaceae</taxon>
        <taxon>Chelatococcus</taxon>
    </lineage>
</organism>
<dbReference type="InterPro" id="IPR002508">
    <property type="entry name" value="MurNAc-LAA_cat"/>
</dbReference>
<evidence type="ECO:0000256" key="1">
    <source>
        <dbReference type="ARBA" id="ARBA00001561"/>
    </source>
</evidence>
<accession>A0A2V3UBS5</accession>
<evidence type="ECO:0000256" key="2">
    <source>
        <dbReference type="ARBA" id="ARBA00011901"/>
    </source>
</evidence>
<dbReference type="RefSeq" id="WP_245449555.1">
    <property type="nucleotide sequence ID" value="NZ_JAHBRY010000001.1"/>
</dbReference>
<keyword evidence="3" id="KW-0378">Hydrolase</keyword>
<dbReference type="Pfam" id="PF01520">
    <property type="entry name" value="Amidase_3"/>
    <property type="match status" value="1"/>
</dbReference>
<evidence type="ECO:0000313" key="6">
    <source>
        <dbReference type="Proteomes" id="UP000248021"/>
    </source>
</evidence>
<sequence>MRTTTETLRRLARFAVAAALLLPMWGYPARAEAVEGRAVEGRAVEGRAAEVAARQAHMVRATAVAVDARKDMARLTFTLTAAVTAKAFLLERPDRVIIDLPEVNFQLPKTVGRQPSGKGNFIGSFRFGLFAPERSRIVIDLREPALVSRVETVTTGAGAELVIELNKATRAAYRKAALRPMVDSGDSLPAEPEDTVKPVARGPKNDALPLVVIDPGHGGIDPGAQTGDGVLEKDVVFAFAQRLRERLEESGRYRVMMTRTTDTFIALGARTRMARQAGADLFVSIHADTLGSGAGVRGATVYTGADLATDLESARLADKENLADQIAGVEAAEDPDDIVGILADLTKRETRTFSSSFAGNVIDSFKGTVLLNKNPHRSAGFRVLKAPDVPSVLIELGYLSSAKDAALLVSDAWQNEAANALTEAVRRYFSQRAPTEKAGGVAFSP</sequence>
<evidence type="ECO:0000313" key="5">
    <source>
        <dbReference type="EMBL" id="PXW61889.1"/>
    </source>
</evidence>
<dbReference type="GO" id="GO:0009253">
    <property type="term" value="P:peptidoglycan catabolic process"/>
    <property type="evidence" value="ECO:0007669"/>
    <property type="project" value="InterPro"/>
</dbReference>
<keyword evidence="6" id="KW-1185">Reference proteome</keyword>
<gene>
    <name evidence="5" type="ORF">C7450_103410</name>
</gene>
<dbReference type="EMBL" id="QJJK01000003">
    <property type="protein sequence ID" value="PXW61889.1"/>
    <property type="molecule type" value="Genomic_DNA"/>
</dbReference>
<dbReference type="Gene3D" id="2.60.40.3500">
    <property type="match status" value="1"/>
</dbReference>
<dbReference type="GO" id="GO:0030288">
    <property type="term" value="C:outer membrane-bounded periplasmic space"/>
    <property type="evidence" value="ECO:0007669"/>
    <property type="project" value="TreeGrafter"/>
</dbReference>
<dbReference type="EC" id="3.5.1.28" evidence="2"/>
<dbReference type="SMART" id="SM00646">
    <property type="entry name" value="Ami_3"/>
    <property type="match status" value="1"/>
</dbReference>
<comment type="catalytic activity">
    <reaction evidence="1">
        <text>Hydrolyzes the link between N-acetylmuramoyl residues and L-amino acid residues in certain cell-wall glycopeptides.</text>
        <dbReference type="EC" id="3.5.1.28"/>
    </reaction>
</comment>
<dbReference type="CDD" id="cd02696">
    <property type="entry name" value="MurNAc-LAA"/>
    <property type="match status" value="1"/>
</dbReference>
<dbReference type="InterPro" id="IPR050695">
    <property type="entry name" value="N-acetylmuramoyl_amidase_3"/>
</dbReference>
<dbReference type="Pfam" id="PF11741">
    <property type="entry name" value="AMIN"/>
    <property type="match status" value="1"/>
</dbReference>
<dbReference type="Gene3D" id="3.40.630.40">
    <property type="entry name" value="Zn-dependent exopeptidases"/>
    <property type="match status" value="1"/>
</dbReference>
<proteinExistence type="predicted"/>
<name>A0A2V3UBS5_9HYPH</name>
<dbReference type="PANTHER" id="PTHR30404">
    <property type="entry name" value="N-ACETYLMURAMOYL-L-ALANINE AMIDASE"/>
    <property type="match status" value="1"/>
</dbReference>
<dbReference type="Proteomes" id="UP000248021">
    <property type="component" value="Unassembled WGS sequence"/>
</dbReference>
<comment type="caution">
    <text evidence="5">The sequence shown here is derived from an EMBL/GenBank/DDBJ whole genome shotgun (WGS) entry which is preliminary data.</text>
</comment>
<reference evidence="5 6" key="1">
    <citation type="submission" date="2018-05" db="EMBL/GenBank/DDBJ databases">
        <title>Genomic Encyclopedia of Type Strains, Phase IV (KMG-IV): sequencing the most valuable type-strain genomes for metagenomic binning, comparative biology and taxonomic classification.</title>
        <authorList>
            <person name="Goeker M."/>
        </authorList>
    </citation>
    <scope>NUCLEOTIDE SEQUENCE [LARGE SCALE GENOMIC DNA]</scope>
    <source>
        <strain evidence="5 6">DSM 6462</strain>
    </source>
</reference>